<dbReference type="AlphaFoldDB" id="B7AQS2"/>
<gene>
    <name evidence="2" type="ORF">BACPEC_01030</name>
</gene>
<keyword evidence="1" id="KW-0812">Transmembrane</keyword>
<name>B7AQS2_9FIRM</name>
<dbReference type="Proteomes" id="UP000003136">
    <property type="component" value="Unassembled WGS sequence"/>
</dbReference>
<keyword evidence="1" id="KW-1133">Transmembrane helix</keyword>
<proteinExistence type="predicted"/>
<dbReference type="EMBL" id="ABVQ01000035">
    <property type="protein sequence ID" value="EEC58045.1"/>
    <property type="molecule type" value="Genomic_DNA"/>
</dbReference>
<evidence type="ECO:0000313" key="3">
    <source>
        <dbReference type="Proteomes" id="UP000003136"/>
    </source>
</evidence>
<accession>B7AQS2</accession>
<feature type="transmembrane region" description="Helical" evidence="1">
    <location>
        <begin position="6"/>
        <end position="22"/>
    </location>
</feature>
<organism evidence="2 3">
    <name type="scientific">[Bacteroides] pectinophilus ATCC 43243</name>
    <dbReference type="NCBI Taxonomy" id="483218"/>
    <lineage>
        <taxon>Bacteria</taxon>
        <taxon>Bacillati</taxon>
        <taxon>Bacillota</taxon>
        <taxon>Clostridia</taxon>
        <taxon>Eubacteriales</taxon>
    </lineage>
</organism>
<keyword evidence="1" id="KW-0472">Membrane</keyword>
<keyword evidence="3" id="KW-1185">Reference proteome</keyword>
<dbReference type="HOGENOM" id="CLU_3058649_0_0_9"/>
<sequence>MYKPLYFIYSIGNLFWIIANHMQKYNNLERIYLQKLINVVNLRVILIKLRLKG</sequence>
<reference evidence="2 3" key="1">
    <citation type="submission" date="2008-11" db="EMBL/GenBank/DDBJ databases">
        <title>Draft genome sequence of Bacteroides pectinophilus (ATCC 43243).</title>
        <authorList>
            <person name="Sudarsanam P."/>
            <person name="Ley R."/>
            <person name="Guruge J."/>
            <person name="Turnbaugh P.J."/>
            <person name="Mahowald M."/>
            <person name="Liep D."/>
            <person name="Gordon J."/>
        </authorList>
    </citation>
    <scope>NUCLEOTIDE SEQUENCE [LARGE SCALE GENOMIC DNA]</scope>
    <source>
        <strain evidence="2 3">ATCC 43243</strain>
    </source>
</reference>
<comment type="caution">
    <text evidence="2">The sequence shown here is derived from an EMBL/GenBank/DDBJ whole genome shotgun (WGS) entry which is preliminary data.</text>
</comment>
<evidence type="ECO:0000313" key="2">
    <source>
        <dbReference type="EMBL" id="EEC58045.1"/>
    </source>
</evidence>
<protein>
    <submittedName>
        <fullName evidence="2">Uncharacterized protein</fullName>
    </submittedName>
</protein>
<evidence type="ECO:0000256" key="1">
    <source>
        <dbReference type="SAM" id="Phobius"/>
    </source>
</evidence>
<reference evidence="2 3" key="2">
    <citation type="submission" date="2008-11" db="EMBL/GenBank/DDBJ databases">
        <authorList>
            <person name="Fulton L."/>
            <person name="Clifton S."/>
            <person name="Fulton B."/>
            <person name="Xu J."/>
            <person name="Minx P."/>
            <person name="Pepin K.H."/>
            <person name="Johnson M."/>
            <person name="Bhonagiri V."/>
            <person name="Nash W.E."/>
            <person name="Mardis E.R."/>
            <person name="Wilson R.K."/>
        </authorList>
    </citation>
    <scope>NUCLEOTIDE SEQUENCE [LARGE SCALE GENOMIC DNA]</scope>
    <source>
        <strain evidence="2 3">ATCC 43243</strain>
    </source>
</reference>